<feature type="signal peptide" evidence="4">
    <location>
        <begin position="1"/>
        <end position="20"/>
    </location>
</feature>
<feature type="chain" id="PRO_5027133700" description="Flagella basal body P-ring formation protein FlgA" evidence="4">
    <location>
        <begin position="21"/>
        <end position="174"/>
    </location>
</feature>
<keyword evidence="4" id="KW-1005">Bacterial flagellum biogenesis</keyword>
<reference evidence="6 7" key="1">
    <citation type="journal article" date="2017" name="Nat. Commun.">
        <title>In situ click chemistry generation of cyclooxygenase-2 inhibitors.</title>
        <authorList>
            <person name="Bhardwaj A."/>
            <person name="Kaur J."/>
            <person name="Wuest M."/>
            <person name="Wuest F."/>
        </authorList>
    </citation>
    <scope>NUCLEOTIDE SEQUENCE [LARGE SCALE GENOMIC DNA]</scope>
    <source>
        <strain evidence="6">S2_018_000_R2_106</strain>
    </source>
</reference>
<dbReference type="AlphaFoldDB" id="A0A6N4RAG2"/>
<dbReference type="GO" id="GO:0042597">
    <property type="term" value="C:periplasmic space"/>
    <property type="evidence" value="ECO:0007669"/>
    <property type="project" value="UniProtKB-SubCell"/>
</dbReference>
<dbReference type="CDD" id="cd11614">
    <property type="entry name" value="SAF_CpaB_FlgA_like"/>
    <property type="match status" value="1"/>
</dbReference>
<protein>
    <recommendedName>
        <fullName evidence="4">Flagella basal body P-ring formation protein FlgA</fullName>
    </recommendedName>
</protein>
<dbReference type="SMART" id="SM00858">
    <property type="entry name" value="SAF"/>
    <property type="match status" value="1"/>
</dbReference>
<evidence type="ECO:0000313" key="6">
    <source>
        <dbReference type="EMBL" id="TKW61931.1"/>
    </source>
</evidence>
<dbReference type="NCBIfam" id="TIGR03170">
    <property type="entry name" value="flgA_cterm"/>
    <property type="match status" value="1"/>
</dbReference>
<organism evidence="6 7">
    <name type="scientific">Blastochloris viridis</name>
    <name type="common">Rhodopseudomonas viridis</name>
    <dbReference type="NCBI Taxonomy" id="1079"/>
    <lineage>
        <taxon>Bacteria</taxon>
        <taxon>Pseudomonadati</taxon>
        <taxon>Pseudomonadota</taxon>
        <taxon>Alphaproteobacteria</taxon>
        <taxon>Hyphomicrobiales</taxon>
        <taxon>Blastochloridaceae</taxon>
        <taxon>Blastochloris</taxon>
    </lineage>
</organism>
<dbReference type="InterPro" id="IPR017585">
    <property type="entry name" value="SAF_FlgA"/>
</dbReference>
<keyword evidence="6" id="KW-0282">Flagellum</keyword>
<dbReference type="PANTHER" id="PTHR36307:SF1">
    <property type="entry name" value="FLAGELLA BASAL BODY P-RING FORMATION PROTEIN FLGA"/>
    <property type="match status" value="1"/>
</dbReference>
<comment type="subcellular location">
    <subcellularLocation>
        <location evidence="1 4">Periplasm</location>
    </subcellularLocation>
</comment>
<keyword evidence="2 4" id="KW-0732">Signal</keyword>
<evidence type="ECO:0000259" key="5">
    <source>
        <dbReference type="SMART" id="SM00858"/>
    </source>
</evidence>
<dbReference type="InterPro" id="IPR013974">
    <property type="entry name" value="SAF"/>
</dbReference>
<feature type="domain" description="SAF" evidence="5">
    <location>
        <begin position="50"/>
        <end position="112"/>
    </location>
</feature>
<accession>A0A6N4RAG2</accession>
<dbReference type="Gene3D" id="2.30.30.760">
    <property type="match status" value="1"/>
</dbReference>
<keyword evidence="3 4" id="KW-0574">Periplasm</keyword>
<dbReference type="EMBL" id="VAFM01000001">
    <property type="protein sequence ID" value="TKW61931.1"/>
    <property type="molecule type" value="Genomic_DNA"/>
</dbReference>
<comment type="similarity">
    <text evidence="4">Belongs to the FlgA family.</text>
</comment>
<evidence type="ECO:0000313" key="7">
    <source>
        <dbReference type="Proteomes" id="UP000320948"/>
    </source>
</evidence>
<sequence>MTMHRILTIAAVLCASTAQAQVAAIPALLPPPVLSEDTLHTSRTTEAAEVQVPVLKQPLQRGQTITADNITMVGMPASKVFASTITSANELVGQQTVRPLEAGKAVNKLHVRVAPMISRNQMVTLVYRKGGIELSGSAQALEDGQQGQTIRIVNPSTRSTLTGTVMSDSTVQVN</sequence>
<proteinExistence type="inferred from homology"/>
<evidence type="ECO:0000256" key="3">
    <source>
        <dbReference type="ARBA" id="ARBA00022764"/>
    </source>
</evidence>
<dbReference type="Proteomes" id="UP000320948">
    <property type="component" value="Unassembled WGS sequence"/>
</dbReference>
<evidence type="ECO:0000256" key="2">
    <source>
        <dbReference type="ARBA" id="ARBA00022729"/>
    </source>
</evidence>
<dbReference type="Pfam" id="PF13144">
    <property type="entry name" value="ChapFlgA"/>
    <property type="match status" value="1"/>
</dbReference>
<keyword evidence="6" id="KW-0966">Cell projection</keyword>
<evidence type="ECO:0000256" key="4">
    <source>
        <dbReference type="RuleBase" id="RU362063"/>
    </source>
</evidence>
<comment type="function">
    <text evidence="4">Involved in the assembly process of the P-ring formation. It may associate with FlgF on the rod constituting a structure essential for the P-ring assembly or may act as a modulator protein for the P-ring assembly.</text>
</comment>
<name>A0A6N4RAG2_BLAVI</name>
<evidence type="ECO:0000256" key="1">
    <source>
        <dbReference type="ARBA" id="ARBA00004418"/>
    </source>
</evidence>
<gene>
    <name evidence="6" type="primary">flgA</name>
    <name evidence="6" type="ORF">DI628_04730</name>
</gene>
<dbReference type="InterPro" id="IPR039246">
    <property type="entry name" value="Flagellar_FlgA"/>
</dbReference>
<dbReference type="Gene3D" id="3.90.1210.10">
    <property type="entry name" value="Antifreeze-like/N-acetylneuraminic acid synthase C-terminal domain"/>
    <property type="match status" value="1"/>
</dbReference>
<comment type="caution">
    <text evidence="6">The sequence shown here is derived from an EMBL/GenBank/DDBJ whole genome shotgun (WGS) entry which is preliminary data.</text>
</comment>
<dbReference type="PANTHER" id="PTHR36307">
    <property type="entry name" value="FLAGELLA BASAL BODY P-RING FORMATION PROTEIN FLGA"/>
    <property type="match status" value="1"/>
</dbReference>
<dbReference type="GO" id="GO:0044780">
    <property type="term" value="P:bacterial-type flagellum assembly"/>
    <property type="evidence" value="ECO:0007669"/>
    <property type="project" value="InterPro"/>
</dbReference>
<keyword evidence="6" id="KW-0969">Cilium</keyword>